<evidence type="ECO:0008006" key="3">
    <source>
        <dbReference type="Google" id="ProtNLM"/>
    </source>
</evidence>
<dbReference type="OrthoDB" id="10345395at2759"/>
<organism evidence="1 2">
    <name type="scientific">Gonapodya prolifera (strain JEL478)</name>
    <name type="common">Monoblepharis prolifera</name>
    <dbReference type="NCBI Taxonomy" id="1344416"/>
    <lineage>
        <taxon>Eukaryota</taxon>
        <taxon>Fungi</taxon>
        <taxon>Fungi incertae sedis</taxon>
        <taxon>Chytridiomycota</taxon>
        <taxon>Chytridiomycota incertae sedis</taxon>
        <taxon>Monoblepharidomycetes</taxon>
        <taxon>Monoblepharidales</taxon>
        <taxon>Gonapodyaceae</taxon>
        <taxon>Gonapodya</taxon>
    </lineage>
</organism>
<protein>
    <recommendedName>
        <fullName evidence="3">EthD domain-containing protein</fullName>
    </recommendedName>
</protein>
<dbReference type="SUPFAM" id="SSF54909">
    <property type="entry name" value="Dimeric alpha+beta barrel"/>
    <property type="match status" value="1"/>
</dbReference>
<name>A0A139AU45_GONPJ</name>
<evidence type="ECO:0000313" key="2">
    <source>
        <dbReference type="Proteomes" id="UP000070544"/>
    </source>
</evidence>
<reference evidence="1 2" key="1">
    <citation type="journal article" date="2015" name="Genome Biol. Evol.">
        <title>Phylogenomic analyses indicate that early fungi evolved digesting cell walls of algal ancestors of land plants.</title>
        <authorList>
            <person name="Chang Y."/>
            <person name="Wang S."/>
            <person name="Sekimoto S."/>
            <person name="Aerts A.L."/>
            <person name="Choi C."/>
            <person name="Clum A."/>
            <person name="LaButti K.M."/>
            <person name="Lindquist E.A."/>
            <person name="Yee Ngan C."/>
            <person name="Ohm R.A."/>
            <person name="Salamov A.A."/>
            <person name="Grigoriev I.V."/>
            <person name="Spatafora J.W."/>
            <person name="Berbee M.L."/>
        </authorList>
    </citation>
    <scope>NUCLEOTIDE SEQUENCE [LARGE SCALE GENOMIC DNA]</scope>
    <source>
        <strain evidence="1 2">JEL478</strain>
    </source>
</reference>
<proteinExistence type="predicted"/>
<dbReference type="AlphaFoldDB" id="A0A139AU45"/>
<keyword evidence="2" id="KW-1185">Reference proteome</keyword>
<evidence type="ECO:0000313" key="1">
    <source>
        <dbReference type="EMBL" id="KXS20266.1"/>
    </source>
</evidence>
<dbReference type="Proteomes" id="UP000070544">
    <property type="component" value="Unassembled WGS sequence"/>
</dbReference>
<gene>
    <name evidence="1" type="ORF">M427DRAFT_52500</name>
</gene>
<sequence length="257" mass="29205">MSDALPVPSPREKWLFKWTPARETTLATFSSSALRTVSDLLKDVGPGEHIIFLTEVPPPRFSMFPYVRSPLALVSVKGTAEQLSRARDALKQLPGTVEGWKVDEAIPVVRKRTWNVGEKAPGVTLLTLFRRNPLLSQETFLSEWYNRHTPMSLDIHPLTGYVRNRVGSVIIEGSKEWHGIVTECTAEREDLIEYGRMFGGPKNNSRSWMMLPNMIKVGLHIMYFIDMRTIENYFVEEYVLQEDVEVTDKPQAAVAAL</sequence>
<dbReference type="Gene3D" id="3.30.70.100">
    <property type="match status" value="1"/>
</dbReference>
<dbReference type="InterPro" id="IPR011008">
    <property type="entry name" value="Dimeric_a/b-barrel"/>
</dbReference>
<accession>A0A139AU45</accession>
<dbReference type="EMBL" id="KQ965736">
    <property type="protein sequence ID" value="KXS20266.1"/>
    <property type="molecule type" value="Genomic_DNA"/>
</dbReference>